<accession>A0A255DGF6</accession>
<reference evidence="2 3" key="1">
    <citation type="submission" date="2017-07" db="EMBL/GenBank/DDBJ databases">
        <title>The new phylogeny of genus Mycobacterium.</title>
        <authorList>
            <person name="Tortoli E."/>
            <person name="Trovato A."/>
            <person name="Cirillo D.M."/>
        </authorList>
    </citation>
    <scope>NUCLEOTIDE SEQUENCE [LARGE SCALE GENOMIC DNA]</scope>
    <source>
        <strain evidence="2 3">ATCC 33027</strain>
    </source>
</reference>
<dbReference type="EMBL" id="NOZR01000024">
    <property type="protein sequence ID" value="OYN76042.1"/>
    <property type="molecule type" value="Genomic_DNA"/>
</dbReference>
<gene>
    <name evidence="2" type="ORF">CG716_23400</name>
</gene>
<dbReference type="InterPro" id="IPR006121">
    <property type="entry name" value="HMA_dom"/>
</dbReference>
<evidence type="ECO:0000313" key="3">
    <source>
        <dbReference type="Proteomes" id="UP000216063"/>
    </source>
</evidence>
<dbReference type="AlphaFoldDB" id="A0A255DGF6"/>
<feature type="domain" description="HMA" evidence="1">
    <location>
        <begin position="12"/>
        <end position="76"/>
    </location>
</feature>
<sequence>MAMTDVSAHQRRQIQLDVTGMTCRMCSSRVAKHLNKIDGVQASVDLDSKIATVDVSGDVDVAELCAVVQKAGYGATERSASAIGVVPMDTSAARGPVRQLIEFVFLFLGWIGIRRQ</sequence>
<dbReference type="PROSITE" id="PS50846">
    <property type="entry name" value="HMA_2"/>
    <property type="match status" value="1"/>
</dbReference>
<dbReference type="Gene3D" id="3.30.70.100">
    <property type="match status" value="1"/>
</dbReference>
<name>A0A255DGF6_9MYCO</name>
<evidence type="ECO:0000313" key="2">
    <source>
        <dbReference type="EMBL" id="OYN76042.1"/>
    </source>
</evidence>
<evidence type="ECO:0000259" key="1">
    <source>
        <dbReference type="PROSITE" id="PS50846"/>
    </source>
</evidence>
<proteinExistence type="predicted"/>
<dbReference type="InterPro" id="IPR036163">
    <property type="entry name" value="HMA_dom_sf"/>
</dbReference>
<dbReference type="OrthoDB" id="8687281at2"/>
<organism evidence="2 3">
    <name type="scientific">Mycolicibacterium sphagni</name>
    <dbReference type="NCBI Taxonomy" id="1786"/>
    <lineage>
        <taxon>Bacteria</taxon>
        <taxon>Bacillati</taxon>
        <taxon>Actinomycetota</taxon>
        <taxon>Actinomycetes</taxon>
        <taxon>Mycobacteriales</taxon>
        <taxon>Mycobacteriaceae</taxon>
        <taxon>Mycolicibacterium</taxon>
    </lineage>
</organism>
<dbReference type="SUPFAM" id="SSF55008">
    <property type="entry name" value="HMA, heavy metal-associated domain"/>
    <property type="match status" value="1"/>
</dbReference>
<dbReference type="Pfam" id="PF00403">
    <property type="entry name" value="HMA"/>
    <property type="match status" value="1"/>
</dbReference>
<keyword evidence="3" id="KW-1185">Reference proteome</keyword>
<comment type="caution">
    <text evidence="2">The sequence shown here is derived from an EMBL/GenBank/DDBJ whole genome shotgun (WGS) entry which is preliminary data.</text>
</comment>
<protein>
    <recommendedName>
        <fullName evidence="1">HMA domain-containing protein</fullName>
    </recommendedName>
</protein>
<dbReference type="Proteomes" id="UP000216063">
    <property type="component" value="Unassembled WGS sequence"/>
</dbReference>
<dbReference type="CDD" id="cd00371">
    <property type="entry name" value="HMA"/>
    <property type="match status" value="1"/>
</dbReference>
<dbReference type="GO" id="GO:0046872">
    <property type="term" value="F:metal ion binding"/>
    <property type="evidence" value="ECO:0007669"/>
    <property type="project" value="InterPro"/>
</dbReference>